<dbReference type="Proteomes" id="UP000054563">
    <property type="component" value="Unassembled WGS sequence"/>
</dbReference>
<dbReference type="EMBL" id="DS017045">
    <property type="protein sequence ID" value="KMU91819.1"/>
    <property type="molecule type" value="Genomic_DNA"/>
</dbReference>
<reference evidence="2" key="1">
    <citation type="journal article" date="2010" name="Genome Res.">
        <title>Population genomic sequencing of Coccidioides fungi reveals recent hybridization and transposon control.</title>
        <authorList>
            <person name="Neafsey D.E."/>
            <person name="Barker B.M."/>
            <person name="Sharpton T.J."/>
            <person name="Stajich J.E."/>
            <person name="Park D.J."/>
            <person name="Whiston E."/>
            <person name="Hung C.-Y."/>
            <person name="McMahan C."/>
            <person name="White J."/>
            <person name="Sykes S."/>
            <person name="Heiman D."/>
            <person name="Young S."/>
            <person name="Zeng Q."/>
            <person name="Abouelleil A."/>
            <person name="Aftuck L."/>
            <person name="Bessette D."/>
            <person name="Brown A."/>
            <person name="FitzGerald M."/>
            <person name="Lui A."/>
            <person name="Macdonald J.P."/>
            <person name="Priest M."/>
            <person name="Orbach M.J."/>
            <person name="Galgiani J.N."/>
            <person name="Kirkland T.N."/>
            <person name="Cole G.T."/>
            <person name="Birren B.W."/>
            <person name="Henn M.R."/>
            <person name="Taylor J.W."/>
            <person name="Rounsley S.D."/>
        </authorList>
    </citation>
    <scope>NUCLEOTIDE SEQUENCE [LARGE SCALE GENOMIC DNA]</scope>
    <source>
        <strain evidence="2">H538.4</strain>
    </source>
</reference>
<proteinExistence type="predicted"/>
<gene>
    <name evidence="1" type="ORF">CIHG_09559</name>
</gene>
<dbReference type="VEuPathDB" id="FungiDB:CIHG_09559"/>
<name>A0A0J8S638_COCIT</name>
<evidence type="ECO:0000313" key="2">
    <source>
        <dbReference type="Proteomes" id="UP000054563"/>
    </source>
</evidence>
<organism evidence="1 2">
    <name type="scientific">Coccidioides immitis H538.4</name>
    <dbReference type="NCBI Taxonomy" id="396776"/>
    <lineage>
        <taxon>Eukaryota</taxon>
        <taxon>Fungi</taxon>
        <taxon>Dikarya</taxon>
        <taxon>Ascomycota</taxon>
        <taxon>Pezizomycotina</taxon>
        <taxon>Eurotiomycetes</taxon>
        <taxon>Eurotiomycetidae</taxon>
        <taxon>Onygenales</taxon>
        <taxon>Onygenaceae</taxon>
        <taxon>Coccidioides</taxon>
    </lineage>
</organism>
<sequence>MGFAAAEPTPHRQIGFLVHNSRKMLMDQPGERPDELFGSFGLALRGSGGKFKPGDSRRNPRHGSESIFCHRAFHRIVWTFSETPCPGQCLSAIRRAHERRRTLPVH</sequence>
<evidence type="ECO:0000313" key="1">
    <source>
        <dbReference type="EMBL" id="KMU91819.1"/>
    </source>
</evidence>
<protein>
    <submittedName>
        <fullName evidence="1">Uncharacterized protein</fullName>
    </submittedName>
</protein>
<dbReference type="AlphaFoldDB" id="A0A0J8S638"/>
<accession>A0A0J8S638</accession>